<comment type="caution">
    <text evidence="1">The sequence shown here is derived from an EMBL/GenBank/DDBJ whole genome shotgun (WGS) entry which is preliminary data.</text>
</comment>
<proteinExistence type="predicted"/>
<dbReference type="CDD" id="cd09272">
    <property type="entry name" value="RNase_HI_RT_Ty1"/>
    <property type="match status" value="1"/>
</dbReference>
<sequence>MFILRTGSAMAVLRLYVDDILLTTSTNSLLDRVIGMLKAEFSMIDLGSFNFLWVFQRLLKVLDVCTCGVGFGVQVCPVVLCDNVSTTYMASNPANHARTKHIEIDIHFVRERVAQRRLKVSYVPRADQLADFFTKSLSSNRLQLLCSNLGIGVPPT</sequence>
<dbReference type="AlphaFoldDB" id="A0AAV3NVD9"/>
<name>A0AAV3NVD9_LITER</name>
<evidence type="ECO:0000313" key="2">
    <source>
        <dbReference type="Proteomes" id="UP001454036"/>
    </source>
</evidence>
<gene>
    <name evidence="1" type="ORF">LIER_35717</name>
</gene>
<dbReference type="Proteomes" id="UP001454036">
    <property type="component" value="Unassembled WGS sequence"/>
</dbReference>
<keyword evidence="2" id="KW-1185">Reference proteome</keyword>
<reference evidence="1 2" key="1">
    <citation type="submission" date="2024-01" db="EMBL/GenBank/DDBJ databases">
        <title>The complete chloroplast genome sequence of Lithospermum erythrorhizon: insights into the phylogenetic relationship among Boraginaceae species and the maternal lineages of purple gromwells.</title>
        <authorList>
            <person name="Okada T."/>
            <person name="Watanabe K."/>
        </authorList>
    </citation>
    <scope>NUCLEOTIDE SEQUENCE [LARGE SCALE GENOMIC DNA]</scope>
</reference>
<dbReference type="EMBL" id="BAABME010015858">
    <property type="protein sequence ID" value="GAA0143319.1"/>
    <property type="molecule type" value="Genomic_DNA"/>
</dbReference>
<accession>A0AAV3NVD9</accession>
<evidence type="ECO:0000313" key="1">
    <source>
        <dbReference type="EMBL" id="GAA0143319.1"/>
    </source>
</evidence>
<protein>
    <submittedName>
        <fullName evidence="1">Uncharacterized protein</fullName>
    </submittedName>
</protein>
<organism evidence="1 2">
    <name type="scientific">Lithospermum erythrorhizon</name>
    <name type="common">Purple gromwell</name>
    <name type="synonym">Lithospermum officinale var. erythrorhizon</name>
    <dbReference type="NCBI Taxonomy" id="34254"/>
    <lineage>
        <taxon>Eukaryota</taxon>
        <taxon>Viridiplantae</taxon>
        <taxon>Streptophyta</taxon>
        <taxon>Embryophyta</taxon>
        <taxon>Tracheophyta</taxon>
        <taxon>Spermatophyta</taxon>
        <taxon>Magnoliopsida</taxon>
        <taxon>eudicotyledons</taxon>
        <taxon>Gunneridae</taxon>
        <taxon>Pentapetalae</taxon>
        <taxon>asterids</taxon>
        <taxon>lamiids</taxon>
        <taxon>Boraginales</taxon>
        <taxon>Boraginaceae</taxon>
        <taxon>Boraginoideae</taxon>
        <taxon>Lithospermeae</taxon>
        <taxon>Lithospermum</taxon>
    </lineage>
</organism>